<feature type="transmembrane region" description="Helical" evidence="2">
    <location>
        <begin position="139"/>
        <end position="160"/>
    </location>
</feature>
<evidence type="ECO:0000256" key="1">
    <source>
        <dbReference type="SAM" id="MobiDB-lite"/>
    </source>
</evidence>
<keyword evidence="2" id="KW-0812">Transmembrane</keyword>
<keyword evidence="4" id="KW-1185">Reference proteome</keyword>
<dbReference type="PIRSF" id="PIRSF037394">
    <property type="entry name" value="ABC_thiamine-permease_YkoE_prd"/>
    <property type="match status" value="1"/>
</dbReference>
<evidence type="ECO:0000313" key="4">
    <source>
        <dbReference type="Proteomes" id="UP001157126"/>
    </source>
</evidence>
<protein>
    <submittedName>
        <fullName evidence="3">ABC transporter permease</fullName>
    </submittedName>
</protein>
<feature type="transmembrane region" description="Helical" evidence="2">
    <location>
        <begin position="70"/>
        <end position="90"/>
    </location>
</feature>
<proteinExistence type="predicted"/>
<feature type="region of interest" description="Disordered" evidence="1">
    <location>
        <begin position="1"/>
        <end position="22"/>
    </location>
</feature>
<dbReference type="Proteomes" id="UP001157126">
    <property type="component" value="Unassembled WGS sequence"/>
</dbReference>
<name>A0ABQ6IXC9_9MICO</name>
<dbReference type="InterPro" id="IPR017195">
    <property type="entry name" value="ABC_thiamin-permease_prd"/>
</dbReference>
<organism evidence="3 4">
    <name type="scientific">Mobilicoccus caccae</name>
    <dbReference type="NCBI Taxonomy" id="1859295"/>
    <lineage>
        <taxon>Bacteria</taxon>
        <taxon>Bacillati</taxon>
        <taxon>Actinomycetota</taxon>
        <taxon>Actinomycetes</taxon>
        <taxon>Micrococcales</taxon>
        <taxon>Dermatophilaceae</taxon>
        <taxon>Mobilicoccus</taxon>
    </lineage>
</organism>
<feature type="transmembrane region" description="Helical" evidence="2">
    <location>
        <begin position="25"/>
        <end position="49"/>
    </location>
</feature>
<evidence type="ECO:0000313" key="3">
    <source>
        <dbReference type="EMBL" id="GMA42221.1"/>
    </source>
</evidence>
<evidence type="ECO:0000256" key="2">
    <source>
        <dbReference type="SAM" id="Phobius"/>
    </source>
</evidence>
<comment type="caution">
    <text evidence="3">The sequence shown here is derived from an EMBL/GenBank/DDBJ whole genome shotgun (WGS) entry which is preliminary data.</text>
</comment>
<feature type="transmembrane region" description="Helical" evidence="2">
    <location>
        <begin position="172"/>
        <end position="194"/>
    </location>
</feature>
<keyword evidence="2" id="KW-0472">Membrane</keyword>
<dbReference type="RefSeq" id="WP_284305662.1">
    <property type="nucleotide sequence ID" value="NZ_BSUO01000001.1"/>
</dbReference>
<feature type="compositionally biased region" description="Low complexity" evidence="1">
    <location>
        <begin position="1"/>
        <end position="14"/>
    </location>
</feature>
<dbReference type="EMBL" id="BSUO01000001">
    <property type="protein sequence ID" value="GMA42221.1"/>
    <property type="molecule type" value="Genomic_DNA"/>
</dbReference>
<dbReference type="Pfam" id="PF09819">
    <property type="entry name" value="ABC_cobalt"/>
    <property type="match status" value="1"/>
</dbReference>
<gene>
    <name evidence="3" type="ORF">GCM10025883_42660</name>
</gene>
<sequence length="220" mass="23507">MSTRTTTTTSTSTRPGRRPARGGPFAWRAVDLVTLAVLGVALGVAFWGFDTFLYNPLKIALAGFPPAQELMLGIWLLPAVAGALLVRRPGAALLCEMVAANVEMLLGNQWGQAVLISGLLQALGVEVAVALWRWCRHDLAIAALGGTLAAVFEITLYEWWAYVPAFSWTWKLVYLGAGIVSGIVIAGIGGHLLIRALARTGVIGHFPPGEEHLLAPSRRS</sequence>
<reference evidence="4" key="1">
    <citation type="journal article" date="2019" name="Int. J. Syst. Evol. Microbiol.">
        <title>The Global Catalogue of Microorganisms (GCM) 10K type strain sequencing project: providing services to taxonomists for standard genome sequencing and annotation.</title>
        <authorList>
            <consortium name="The Broad Institute Genomics Platform"/>
            <consortium name="The Broad Institute Genome Sequencing Center for Infectious Disease"/>
            <person name="Wu L."/>
            <person name="Ma J."/>
        </authorList>
    </citation>
    <scope>NUCLEOTIDE SEQUENCE [LARGE SCALE GENOMIC DNA]</scope>
    <source>
        <strain evidence="4">NBRC 113072</strain>
    </source>
</reference>
<accession>A0ABQ6IXC9</accession>
<keyword evidence="2" id="KW-1133">Transmembrane helix</keyword>